<comment type="caution">
    <text evidence="11">The sequence shown here is derived from an EMBL/GenBank/DDBJ whole genome shotgun (WGS) entry which is preliminary data.</text>
</comment>
<dbReference type="InterPro" id="IPR003442">
    <property type="entry name" value="T6A_TsaE"/>
</dbReference>
<evidence type="ECO:0000256" key="5">
    <source>
        <dbReference type="ARBA" id="ARBA00022694"/>
    </source>
</evidence>
<gene>
    <name evidence="11" type="ORF">KSU1_D0413</name>
</gene>
<dbReference type="PANTHER" id="PTHR33540:SF2">
    <property type="entry name" value="TRNA THREONYLCARBAMOYLADENOSINE BIOSYNTHESIS PROTEIN TSAE"/>
    <property type="match status" value="1"/>
</dbReference>
<keyword evidence="7" id="KW-0547">Nucleotide-binding</keyword>
<evidence type="ECO:0000256" key="4">
    <source>
        <dbReference type="ARBA" id="ARBA00022490"/>
    </source>
</evidence>
<sequence length="160" mass="18053">MVVEEIQITFKSINVDETVRFGEKLGRLLVPGDVIALIGDLGAGKTTLVKGIARGLGVEDKRAIKSPTFSLVHFYKGRIPVYHFDAYRLKEIHDMIDIGSDEMIFGNGVSIIEWADKVFGCLPKQYLKITLTAISENERNIEIYGYGEHYRIILHKIKTI</sequence>
<keyword evidence="5" id="KW-0819">tRNA processing</keyword>
<evidence type="ECO:0000256" key="3">
    <source>
        <dbReference type="ARBA" id="ARBA00019010"/>
    </source>
</evidence>
<dbReference type="Proteomes" id="UP000002985">
    <property type="component" value="Unassembled WGS sequence"/>
</dbReference>
<comment type="subcellular location">
    <subcellularLocation>
        <location evidence="1">Cytoplasm</location>
    </subcellularLocation>
</comment>
<keyword evidence="8" id="KW-0067">ATP-binding</keyword>
<dbReference type="AlphaFoldDB" id="I3IPS7"/>
<evidence type="ECO:0000313" key="12">
    <source>
        <dbReference type="Proteomes" id="UP000002985"/>
    </source>
</evidence>
<keyword evidence="12" id="KW-1185">Reference proteome</keyword>
<name>I3IPS7_9BACT</name>
<keyword evidence="4" id="KW-0963">Cytoplasm</keyword>
<proteinExistence type="inferred from homology"/>
<evidence type="ECO:0000256" key="2">
    <source>
        <dbReference type="ARBA" id="ARBA00007599"/>
    </source>
</evidence>
<accession>I3IPS7</accession>
<dbReference type="InterPro" id="IPR027417">
    <property type="entry name" value="P-loop_NTPase"/>
</dbReference>
<comment type="similarity">
    <text evidence="2">Belongs to the TsaE family.</text>
</comment>
<evidence type="ECO:0000256" key="1">
    <source>
        <dbReference type="ARBA" id="ARBA00004496"/>
    </source>
</evidence>
<dbReference type="eggNOG" id="COG0802">
    <property type="taxonomic scope" value="Bacteria"/>
</dbReference>
<keyword evidence="9" id="KW-0460">Magnesium</keyword>
<evidence type="ECO:0000256" key="9">
    <source>
        <dbReference type="ARBA" id="ARBA00022842"/>
    </source>
</evidence>
<dbReference type="GO" id="GO:0005737">
    <property type="term" value="C:cytoplasm"/>
    <property type="evidence" value="ECO:0007669"/>
    <property type="project" value="UniProtKB-SubCell"/>
</dbReference>
<evidence type="ECO:0000256" key="6">
    <source>
        <dbReference type="ARBA" id="ARBA00022723"/>
    </source>
</evidence>
<dbReference type="GO" id="GO:0005524">
    <property type="term" value="F:ATP binding"/>
    <property type="evidence" value="ECO:0007669"/>
    <property type="project" value="UniProtKB-KW"/>
</dbReference>
<evidence type="ECO:0000313" key="11">
    <source>
        <dbReference type="EMBL" id="GAB63722.1"/>
    </source>
</evidence>
<protein>
    <recommendedName>
        <fullName evidence="3">tRNA threonylcarbamoyladenosine biosynthesis protein TsaE</fullName>
    </recommendedName>
    <alternativeName>
        <fullName evidence="10">t(6)A37 threonylcarbamoyladenosine biosynthesis protein TsaE</fullName>
    </alternativeName>
</protein>
<keyword evidence="6" id="KW-0479">Metal-binding</keyword>
<dbReference type="STRING" id="247490.KSU1_D0413"/>
<evidence type="ECO:0000256" key="8">
    <source>
        <dbReference type="ARBA" id="ARBA00022840"/>
    </source>
</evidence>
<dbReference type="Pfam" id="PF02367">
    <property type="entry name" value="TsaE"/>
    <property type="match status" value="1"/>
</dbReference>
<dbReference type="GO" id="GO:0046872">
    <property type="term" value="F:metal ion binding"/>
    <property type="evidence" value="ECO:0007669"/>
    <property type="project" value="UniProtKB-KW"/>
</dbReference>
<dbReference type="EMBL" id="BAFH01000004">
    <property type="protein sequence ID" value="GAB63722.1"/>
    <property type="molecule type" value="Genomic_DNA"/>
</dbReference>
<dbReference type="OrthoDB" id="9815896at2"/>
<dbReference type="Gene3D" id="3.40.50.300">
    <property type="entry name" value="P-loop containing nucleotide triphosphate hydrolases"/>
    <property type="match status" value="1"/>
</dbReference>
<dbReference type="SUPFAM" id="SSF52540">
    <property type="entry name" value="P-loop containing nucleoside triphosphate hydrolases"/>
    <property type="match status" value="1"/>
</dbReference>
<dbReference type="PANTHER" id="PTHR33540">
    <property type="entry name" value="TRNA THREONYLCARBAMOYLADENOSINE BIOSYNTHESIS PROTEIN TSAE"/>
    <property type="match status" value="1"/>
</dbReference>
<reference evidence="11 12" key="1">
    <citation type="journal article" date="2012" name="FEBS Lett.">
        <title>Anammox organism KSU-1 expresses a NirK-type copper-containing nitrite reductase instead of a NirS-type with cytochrome cd1.</title>
        <authorList>
            <person name="Hira D."/>
            <person name="Toh H."/>
            <person name="Migita C.T."/>
            <person name="Okubo H."/>
            <person name="Nishiyama T."/>
            <person name="Hattori M."/>
            <person name="Furukawa K."/>
            <person name="Fujii T."/>
        </authorList>
    </citation>
    <scope>NUCLEOTIDE SEQUENCE [LARGE SCALE GENOMIC DNA]</scope>
</reference>
<organism evidence="11 12">
    <name type="scientific">Candidatus Jettenia caeni</name>
    <dbReference type="NCBI Taxonomy" id="247490"/>
    <lineage>
        <taxon>Bacteria</taxon>
        <taxon>Pseudomonadati</taxon>
        <taxon>Planctomycetota</taxon>
        <taxon>Candidatus Brocadiia</taxon>
        <taxon>Candidatus Brocadiales</taxon>
        <taxon>Candidatus Brocadiaceae</taxon>
        <taxon>Candidatus Jettenia</taxon>
    </lineage>
</organism>
<evidence type="ECO:0000256" key="10">
    <source>
        <dbReference type="ARBA" id="ARBA00032441"/>
    </source>
</evidence>
<dbReference type="NCBIfam" id="TIGR00150">
    <property type="entry name" value="T6A_YjeE"/>
    <property type="match status" value="1"/>
</dbReference>
<evidence type="ECO:0000256" key="7">
    <source>
        <dbReference type="ARBA" id="ARBA00022741"/>
    </source>
</evidence>
<dbReference type="GO" id="GO:0002949">
    <property type="term" value="P:tRNA threonylcarbamoyladenosine modification"/>
    <property type="evidence" value="ECO:0007669"/>
    <property type="project" value="InterPro"/>
</dbReference>